<evidence type="ECO:0000313" key="2">
    <source>
        <dbReference type="Proteomes" id="UP001239111"/>
    </source>
</evidence>
<keyword evidence="2" id="KW-1185">Reference proteome</keyword>
<organism evidence="1 2">
    <name type="scientific">Eretmocerus hayati</name>
    <dbReference type="NCBI Taxonomy" id="131215"/>
    <lineage>
        <taxon>Eukaryota</taxon>
        <taxon>Metazoa</taxon>
        <taxon>Ecdysozoa</taxon>
        <taxon>Arthropoda</taxon>
        <taxon>Hexapoda</taxon>
        <taxon>Insecta</taxon>
        <taxon>Pterygota</taxon>
        <taxon>Neoptera</taxon>
        <taxon>Endopterygota</taxon>
        <taxon>Hymenoptera</taxon>
        <taxon>Apocrita</taxon>
        <taxon>Proctotrupomorpha</taxon>
        <taxon>Chalcidoidea</taxon>
        <taxon>Aphelinidae</taxon>
        <taxon>Aphelininae</taxon>
        <taxon>Eretmocerus</taxon>
    </lineage>
</organism>
<feature type="non-terminal residue" evidence="1">
    <location>
        <position position="582"/>
    </location>
</feature>
<dbReference type="EMBL" id="CM056743">
    <property type="protein sequence ID" value="KAJ8673354.1"/>
    <property type="molecule type" value="Genomic_DNA"/>
</dbReference>
<evidence type="ECO:0000313" key="1">
    <source>
        <dbReference type="EMBL" id="KAJ8673354.1"/>
    </source>
</evidence>
<accession>A0ACC2NSS9</accession>
<sequence>MSNKNLKRKKKPSAFQLAKKAARQGDRTGNLDNEAFQYVFHILETISKEWDPNMEDRDIFINNVYEQVKGKEVDFARNKVGSRVIEHLITYGDIDLIQKFDEAFSDALRPMCGDMAASFVIQKLMSVCAQKGNPTKSEQETSGTAEVKDSEIEKYNKIAFKLCKYAINNIEEFVWDRYANHVLRTALECLGGLISVKKNNDKSPQLGERRKVTKEYENLLVAACKGLLKFPQFQEFCQDDLTSGFVQSVLYSLKDVDSDVVSAIIGRVNTECFKRNTQDMLSNIFINECSVRLLEACIAVSNPKDFTEIYERYFQDKLGELSIMKSANFSVQRLLENCHTKEDMEKIFDEIVEYLPAILEKRYTGVFASLSKACARLHAKQGPFVNAMFKLLHCDEPIERHVQIVPLTAMLKTFEDWESVKDESKNKFPINIHGSLTVQAMLSFNKPIKIVTSLLDLNAEDLVKLFDDPKGSRIVDAFMQSQYIGEKSRERLAKKLQGTWVKLACSKHGSWCLEKIWAWAKLNQQYAIMEELASVGQLLCSTESGKLISSKLNVPLFARNKKDWAESQGKEDKTEALFADII</sequence>
<gene>
    <name evidence="1" type="ORF">QAD02_004616</name>
</gene>
<reference evidence="1" key="1">
    <citation type="submission" date="2023-04" db="EMBL/GenBank/DDBJ databases">
        <title>A chromosome-level genome assembly of the parasitoid wasp Eretmocerus hayati.</title>
        <authorList>
            <person name="Zhong Y."/>
            <person name="Liu S."/>
            <person name="Liu Y."/>
        </authorList>
    </citation>
    <scope>NUCLEOTIDE SEQUENCE</scope>
    <source>
        <strain evidence="1">ZJU_SS_LIU_2023</strain>
    </source>
</reference>
<name>A0ACC2NSS9_9HYME</name>
<dbReference type="Proteomes" id="UP001239111">
    <property type="component" value="Chromosome 3"/>
</dbReference>
<proteinExistence type="predicted"/>
<comment type="caution">
    <text evidence="1">The sequence shown here is derived from an EMBL/GenBank/DDBJ whole genome shotgun (WGS) entry which is preliminary data.</text>
</comment>
<protein>
    <submittedName>
        <fullName evidence="1">Uncharacterized protein</fullName>
    </submittedName>
</protein>